<comment type="caution">
    <text evidence="2">The sequence shown here is derived from an EMBL/GenBank/DDBJ whole genome shotgun (WGS) entry which is preliminary data.</text>
</comment>
<keyword evidence="1" id="KW-0472">Membrane</keyword>
<feature type="transmembrane region" description="Helical" evidence="1">
    <location>
        <begin position="69"/>
        <end position="86"/>
    </location>
</feature>
<accession>A0A0F9Q4P9</accession>
<proteinExistence type="predicted"/>
<keyword evidence="1" id="KW-1133">Transmembrane helix</keyword>
<evidence type="ECO:0000256" key="1">
    <source>
        <dbReference type="SAM" id="Phobius"/>
    </source>
</evidence>
<reference evidence="2" key="1">
    <citation type="journal article" date="2015" name="Nature">
        <title>Complex archaea that bridge the gap between prokaryotes and eukaryotes.</title>
        <authorList>
            <person name="Spang A."/>
            <person name="Saw J.H."/>
            <person name="Jorgensen S.L."/>
            <person name="Zaremba-Niedzwiedzka K."/>
            <person name="Martijn J."/>
            <person name="Lind A.E."/>
            <person name="van Eijk R."/>
            <person name="Schleper C."/>
            <person name="Guy L."/>
            <person name="Ettema T.J."/>
        </authorList>
    </citation>
    <scope>NUCLEOTIDE SEQUENCE</scope>
</reference>
<keyword evidence="1" id="KW-0812">Transmembrane</keyword>
<organism evidence="2">
    <name type="scientific">marine sediment metagenome</name>
    <dbReference type="NCBI Taxonomy" id="412755"/>
    <lineage>
        <taxon>unclassified sequences</taxon>
        <taxon>metagenomes</taxon>
        <taxon>ecological metagenomes</taxon>
    </lineage>
</organism>
<protein>
    <submittedName>
        <fullName evidence="2">Uncharacterized protein</fullName>
    </submittedName>
</protein>
<evidence type="ECO:0000313" key="2">
    <source>
        <dbReference type="EMBL" id="KKN38940.1"/>
    </source>
</evidence>
<dbReference type="AlphaFoldDB" id="A0A0F9Q4P9"/>
<gene>
    <name evidence="2" type="ORF">LCGC14_0748430</name>
</gene>
<sequence>MKKIFYLYRVLHLEIHIPLKITDEIHILPNPTSLDTKNYNIKFNKNEYSFILIESENLMLEKAEIEKRVTIIYTILASFLCNQFYLEN</sequence>
<name>A0A0F9Q4P9_9ZZZZ</name>
<dbReference type="EMBL" id="LAZR01001793">
    <property type="protein sequence ID" value="KKN38940.1"/>
    <property type="molecule type" value="Genomic_DNA"/>
</dbReference>